<evidence type="ECO:0000313" key="2">
    <source>
        <dbReference type="EMBL" id="CAA9231995.1"/>
    </source>
</evidence>
<proteinExistence type="predicted"/>
<name>A0A6J4HV91_9PROT</name>
<feature type="compositionally biased region" description="Basic and acidic residues" evidence="1">
    <location>
        <begin position="18"/>
        <end position="32"/>
    </location>
</feature>
<feature type="non-terminal residue" evidence="2">
    <location>
        <position position="1"/>
    </location>
</feature>
<evidence type="ECO:0000256" key="1">
    <source>
        <dbReference type="SAM" id="MobiDB-lite"/>
    </source>
</evidence>
<dbReference type="AlphaFoldDB" id="A0A6J4HV91"/>
<sequence>AQAADGRPAQRAGGHLRGPFEEGHQDPDERPGHLPGARAAGPVGAQPRHRRADPDQGQQEDRLPPRQGAEGLDL</sequence>
<keyword evidence="2" id="KW-0238">DNA-binding</keyword>
<reference evidence="2" key="1">
    <citation type="submission" date="2020-02" db="EMBL/GenBank/DDBJ databases">
        <authorList>
            <person name="Meier V. D."/>
        </authorList>
    </citation>
    <scope>NUCLEOTIDE SEQUENCE</scope>
    <source>
        <strain evidence="2">AVDCRST_MAG04</strain>
    </source>
</reference>
<protein>
    <submittedName>
        <fullName evidence="2">DNA-binding protein HBsu</fullName>
    </submittedName>
</protein>
<dbReference type="EMBL" id="CADCTL010000085">
    <property type="protein sequence ID" value="CAA9231995.1"/>
    <property type="molecule type" value="Genomic_DNA"/>
</dbReference>
<feature type="region of interest" description="Disordered" evidence="1">
    <location>
        <begin position="1"/>
        <end position="74"/>
    </location>
</feature>
<accession>A0A6J4HV91</accession>
<dbReference type="GO" id="GO:0003677">
    <property type="term" value="F:DNA binding"/>
    <property type="evidence" value="ECO:0007669"/>
    <property type="project" value="UniProtKB-KW"/>
</dbReference>
<feature type="non-terminal residue" evidence="2">
    <location>
        <position position="74"/>
    </location>
</feature>
<organism evidence="2">
    <name type="scientific">uncultured Acetobacteraceae bacterium</name>
    <dbReference type="NCBI Taxonomy" id="169975"/>
    <lineage>
        <taxon>Bacteria</taxon>
        <taxon>Pseudomonadati</taxon>
        <taxon>Pseudomonadota</taxon>
        <taxon>Alphaproteobacteria</taxon>
        <taxon>Acetobacterales</taxon>
        <taxon>Acetobacteraceae</taxon>
        <taxon>environmental samples</taxon>
    </lineage>
</organism>
<gene>
    <name evidence="2" type="ORF">AVDCRST_MAG04-1172</name>
</gene>